<dbReference type="InterPro" id="IPR011009">
    <property type="entry name" value="Kinase-like_dom_sf"/>
</dbReference>
<evidence type="ECO:0000256" key="2">
    <source>
        <dbReference type="SAM" id="Phobius"/>
    </source>
</evidence>
<dbReference type="EMBL" id="CAADRA010005112">
    <property type="protein sequence ID" value="VFT85000.1"/>
    <property type="molecule type" value="Genomic_DNA"/>
</dbReference>
<sequence length="664" mass="71218">MGDTQSKPVAGCVNETNKAGVLQDQYCFDVDHVLSIDVYADGAAVKLDPRLQGANITKVVVYVVAAHSCDPHRDMSSRAHGFRWGMKPSLELVGMSSIVLDNVTSLDAIDSWKLASVAHLIIMNSPLLDTLTLTSWKQLASLNLVNNTRLTQINLPPSHPDSTAFTPIQVNLENNPKLNTSALTLPAVILTTETSGKNTQPPVLHNFDSPHVSTTSPPPSSNTNTPATSMVPASPTSSLSPTSTTSLPSSIPSSNVPASSSTGTTSVPSATVPTTSKPPVSNFTESAILDANNATSAPNLATTTLLPVTAAPSLDASSSSSFNGLLIGVAVAAAVVGLVVVAILLYRRYTHRRHCRRSTAAPATTTTTTTLAASNADLFAALPADQQLSMDTTAADMKKTRYLFKTTFEGQPVVVKYTPTANAAPFIAMFQDLLTLHHPNLVSLLGFVAVSRENLTDETCVGVVAEFVELGPLSSRLYMPKIDMDDALKWDMCMDVAVVVQYLHGLGRAVGDGLTSRGVLVTDEQRIKLNLFRFWHDSPVCDGISIGAGRSLHRAPEVHAGRTLNAQAADIYALGVLLAEICTRTLPFQHETHEMGPVALDVFLHDQTCKPDLIHPYTSDQLTGWPADLQMLLVRCWHADPTARPHIDEVVECLQRLLNERFTC</sequence>
<dbReference type="SUPFAM" id="SSF56112">
    <property type="entry name" value="Protein kinase-like (PK-like)"/>
    <property type="match status" value="1"/>
</dbReference>
<dbReference type="OrthoDB" id="79447at2759"/>
<dbReference type="Proteomes" id="UP000332933">
    <property type="component" value="Unassembled WGS sequence"/>
</dbReference>
<dbReference type="Pfam" id="PF07714">
    <property type="entry name" value="PK_Tyr_Ser-Thr"/>
    <property type="match status" value="1"/>
</dbReference>
<reference evidence="5 6" key="1">
    <citation type="submission" date="2019-03" db="EMBL/GenBank/DDBJ databases">
        <authorList>
            <person name="Gaulin E."/>
            <person name="Dumas B."/>
        </authorList>
    </citation>
    <scope>NUCLEOTIDE SEQUENCE [LARGE SCALE GENOMIC DNA]</scope>
    <source>
        <strain evidence="5">CBS 568.67</strain>
    </source>
</reference>
<evidence type="ECO:0000313" key="5">
    <source>
        <dbReference type="EMBL" id="VFT85000.1"/>
    </source>
</evidence>
<reference evidence="4" key="2">
    <citation type="submission" date="2019-06" db="EMBL/GenBank/DDBJ databases">
        <title>Genomics analysis of Aphanomyces spp. identifies a new class of oomycete effector associated with host adaptation.</title>
        <authorList>
            <person name="Gaulin E."/>
        </authorList>
    </citation>
    <scope>NUCLEOTIDE SEQUENCE</scope>
    <source>
        <strain evidence="4">CBS 578.67</strain>
    </source>
</reference>
<dbReference type="InterPro" id="IPR000719">
    <property type="entry name" value="Prot_kinase_dom"/>
</dbReference>
<dbReference type="InterPro" id="IPR051681">
    <property type="entry name" value="Ser/Thr_Kinases-Pseudokinases"/>
</dbReference>
<feature type="compositionally biased region" description="Low complexity" evidence="1">
    <location>
        <begin position="221"/>
        <end position="281"/>
    </location>
</feature>
<dbReference type="PROSITE" id="PS50011">
    <property type="entry name" value="PROTEIN_KINASE_DOM"/>
    <property type="match status" value="1"/>
</dbReference>
<dbReference type="EMBL" id="VJMH01005091">
    <property type="protein sequence ID" value="KAF0701409.1"/>
    <property type="molecule type" value="Genomic_DNA"/>
</dbReference>
<feature type="domain" description="Protein kinase" evidence="3">
    <location>
        <begin position="382"/>
        <end position="658"/>
    </location>
</feature>
<evidence type="ECO:0000259" key="3">
    <source>
        <dbReference type="PROSITE" id="PS50011"/>
    </source>
</evidence>
<proteinExistence type="predicted"/>
<dbReference type="Gene3D" id="1.10.510.10">
    <property type="entry name" value="Transferase(Phosphotransferase) domain 1"/>
    <property type="match status" value="1"/>
</dbReference>
<protein>
    <submittedName>
        <fullName evidence="5">Aste57867_8111 protein</fullName>
    </submittedName>
</protein>
<dbReference type="GO" id="GO:0004674">
    <property type="term" value="F:protein serine/threonine kinase activity"/>
    <property type="evidence" value="ECO:0007669"/>
    <property type="project" value="TreeGrafter"/>
</dbReference>
<dbReference type="AlphaFoldDB" id="A0A485KJG1"/>
<keyword evidence="2" id="KW-0472">Membrane</keyword>
<keyword evidence="6" id="KW-1185">Reference proteome</keyword>
<dbReference type="InterPro" id="IPR001245">
    <property type="entry name" value="Ser-Thr/Tyr_kinase_cat_dom"/>
</dbReference>
<dbReference type="PANTHER" id="PTHR44329">
    <property type="entry name" value="SERINE/THREONINE-PROTEIN KINASE TNNI3K-RELATED"/>
    <property type="match status" value="1"/>
</dbReference>
<keyword evidence="2" id="KW-0812">Transmembrane</keyword>
<evidence type="ECO:0000313" key="6">
    <source>
        <dbReference type="Proteomes" id="UP000332933"/>
    </source>
</evidence>
<keyword evidence="2" id="KW-1133">Transmembrane helix</keyword>
<organism evidence="5 6">
    <name type="scientific">Aphanomyces stellatus</name>
    <dbReference type="NCBI Taxonomy" id="120398"/>
    <lineage>
        <taxon>Eukaryota</taxon>
        <taxon>Sar</taxon>
        <taxon>Stramenopiles</taxon>
        <taxon>Oomycota</taxon>
        <taxon>Saprolegniomycetes</taxon>
        <taxon>Saprolegniales</taxon>
        <taxon>Verrucalvaceae</taxon>
        <taxon>Aphanomyces</taxon>
    </lineage>
</organism>
<accession>A0A485KJG1</accession>
<feature type="transmembrane region" description="Helical" evidence="2">
    <location>
        <begin position="325"/>
        <end position="346"/>
    </location>
</feature>
<gene>
    <name evidence="5" type="primary">Aste57867_8111</name>
    <name evidence="4" type="ORF">As57867_008081</name>
    <name evidence="5" type="ORF">ASTE57867_8111</name>
</gene>
<evidence type="ECO:0000313" key="4">
    <source>
        <dbReference type="EMBL" id="KAF0701409.1"/>
    </source>
</evidence>
<dbReference type="PANTHER" id="PTHR44329:SF214">
    <property type="entry name" value="PROTEIN KINASE DOMAIN-CONTAINING PROTEIN"/>
    <property type="match status" value="1"/>
</dbReference>
<dbReference type="GO" id="GO:0005524">
    <property type="term" value="F:ATP binding"/>
    <property type="evidence" value="ECO:0007669"/>
    <property type="project" value="InterPro"/>
</dbReference>
<evidence type="ECO:0000256" key="1">
    <source>
        <dbReference type="SAM" id="MobiDB-lite"/>
    </source>
</evidence>
<name>A0A485KJG1_9STRA</name>
<feature type="region of interest" description="Disordered" evidence="1">
    <location>
        <begin position="194"/>
        <end position="281"/>
    </location>
</feature>